<reference evidence="2 3" key="1">
    <citation type="submission" date="2007-11" db="EMBL/GenBank/DDBJ databases">
        <title>Complete sequence of chromosome of Shewanella baltica OS195.</title>
        <authorList>
            <consortium name="US DOE Joint Genome Institute"/>
            <person name="Copeland A."/>
            <person name="Lucas S."/>
            <person name="Lapidus A."/>
            <person name="Barry K."/>
            <person name="Glavina del Rio T."/>
            <person name="Dalin E."/>
            <person name="Tice H."/>
            <person name="Pitluck S."/>
            <person name="Chain P."/>
            <person name="Malfatti S."/>
            <person name="Shin M."/>
            <person name="Vergez L."/>
            <person name="Schmutz J."/>
            <person name="Larimer F."/>
            <person name="Land M."/>
            <person name="Hauser L."/>
            <person name="Kyrpides N."/>
            <person name="Kim E."/>
            <person name="Brettar I."/>
            <person name="Rodrigues J."/>
            <person name="Konstantinidis K."/>
            <person name="Klappenbach J."/>
            <person name="Hofle M."/>
            <person name="Tiedje J."/>
            <person name="Richardson P."/>
        </authorList>
    </citation>
    <scope>NUCLEOTIDE SEQUENCE [LARGE SCALE GENOMIC DNA]</scope>
    <source>
        <strain evidence="2 3">OS195</strain>
    </source>
</reference>
<feature type="domain" description="N-acetyltransferase" evidence="1">
    <location>
        <begin position="45"/>
        <end position="200"/>
    </location>
</feature>
<dbReference type="EMBL" id="CP000891">
    <property type="protein sequence ID" value="ABX50320.1"/>
    <property type="molecule type" value="Genomic_DNA"/>
</dbReference>
<dbReference type="InterPro" id="IPR000182">
    <property type="entry name" value="GNAT_dom"/>
</dbReference>
<dbReference type="RefSeq" id="WP_006085687.1">
    <property type="nucleotide sequence ID" value="NC_009997.1"/>
</dbReference>
<dbReference type="InterPro" id="IPR016181">
    <property type="entry name" value="Acyl_CoA_acyltransferase"/>
</dbReference>
<dbReference type="AlphaFoldDB" id="A9KXL8"/>
<organism evidence="2 3">
    <name type="scientific">Shewanella baltica (strain OS195)</name>
    <dbReference type="NCBI Taxonomy" id="399599"/>
    <lineage>
        <taxon>Bacteria</taxon>
        <taxon>Pseudomonadati</taxon>
        <taxon>Pseudomonadota</taxon>
        <taxon>Gammaproteobacteria</taxon>
        <taxon>Alteromonadales</taxon>
        <taxon>Shewanellaceae</taxon>
        <taxon>Shewanella</taxon>
    </lineage>
</organism>
<dbReference type="HOGENOM" id="CLU_087351_0_1_6"/>
<dbReference type="InterPro" id="IPR052564">
    <property type="entry name" value="N-acetyltrans/Recomb-assoc"/>
</dbReference>
<name>A9KXL8_SHEB9</name>
<dbReference type="Gene3D" id="3.40.630.30">
    <property type="match status" value="1"/>
</dbReference>
<evidence type="ECO:0000259" key="1">
    <source>
        <dbReference type="PROSITE" id="PS51186"/>
    </source>
</evidence>
<gene>
    <name evidence="2" type="ordered locus">Sbal195_3158</name>
</gene>
<dbReference type="PANTHER" id="PTHR43451:SF1">
    <property type="entry name" value="ACETYLTRANSFERASE"/>
    <property type="match status" value="1"/>
</dbReference>
<dbReference type="SUPFAM" id="SSF55729">
    <property type="entry name" value="Acyl-CoA N-acyltransferases (Nat)"/>
    <property type="match status" value="1"/>
</dbReference>
<dbReference type="PANTHER" id="PTHR43451">
    <property type="entry name" value="ACETYLTRANSFERASE (GNAT) FAMILY PROTEIN"/>
    <property type="match status" value="1"/>
</dbReference>
<keyword evidence="2" id="KW-0808">Transferase</keyword>
<dbReference type="Proteomes" id="UP000000770">
    <property type="component" value="Chromosome"/>
</dbReference>
<protein>
    <submittedName>
        <fullName evidence="2">GCN5-related N-acetyltransferase</fullName>
    </submittedName>
</protein>
<sequence>MPQNLSLSRLSETRQNSTIASGYYSTENTQVTAFEQFEIQPYQSCHAREVSELFHLCVHNITHARYSQAQLAAWSAAPRSAKHWDLRLNRSKAWVVLVKDAATASSMCCGFINVETHFTHQGYVDSLYIHPDYQAKGLGERAYRVLEAWAKAQGYARLSVDASYLSKGLFTRMGFIQIQRSYQQKLGQVIPGFYMEKNMEKNI</sequence>
<proteinExistence type="predicted"/>
<dbReference type="CDD" id="cd04301">
    <property type="entry name" value="NAT_SF"/>
    <property type="match status" value="1"/>
</dbReference>
<accession>A9KXL8</accession>
<dbReference type="GO" id="GO:0016747">
    <property type="term" value="F:acyltransferase activity, transferring groups other than amino-acyl groups"/>
    <property type="evidence" value="ECO:0007669"/>
    <property type="project" value="InterPro"/>
</dbReference>
<dbReference type="KEGG" id="sbn:Sbal195_3158"/>
<dbReference type="GeneID" id="11773214"/>
<dbReference type="PROSITE" id="PS51186">
    <property type="entry name" value="GNAT"/>
    <property type="match status" value="1"/>
</dbReference>
<evidence type="ECO:0000313" key="3">
    <source>
        <dbReference type="Proteomes" id="UP000000770"/>
    </source>
</evidence>
<evidence type="ECO:0000313" key="2">
    <source>
        <dbReference type="EMBL" id="ABX50320.1"/>
    </source>
</evidence>
<dbReference type="Pfam" id="PF00583">
    <property type="entry name" value="Acetyltransf_1"/>
    <property type="match status" value="1"/>
</dbReference>